<feature type="coiled-coil region" evidence="1">
    <location>
        <begin position="69"/>
        <end position="96"/>
    </location>
</feature>
<accession>A0A5J4TYY0</accession>
<sequence length="118" mass="13599">MDGDEQDSADLVNIGIGRVLSIAFCTSGGKGEEYDFEIFSVLNHFQFFLRELYEGRYYQQLSLKPLPLLARRTEEQIEEEGAIEELEAQIKNNENNGNMKNLAYYAKAKTLNHFINRD</sequence>
<reference evidence="2 3" key="1">
    <citation type="submission" date="2019-03" db="EMBL/GenBank/DDBJ databases">
        <title>Single cell metagenomics reveals metabolic interactions within the superorganism composed of flagellate Streblomastix strix and complex community of Bacteroidetes bacteria on its surface.</title>
        <authorList>
            <person name="Treitli S.C."/>
            <person name="Kolisko M."/>
            <person name="Husnik F."/>
            <person name="Keeling P."/>
            <person name="Hampl V."/>
        </authorList>
    </citation>
    <scope>NUCLEOTIDE SEQUENCE [LARGE SCALE GENOMIC DNA]</scope>
    <source>
        <strain evidence="2">ST1C</strain>
    </source>
</reference>
<evidence type="ECO:0000313" key="2">
    <source>
        <dbReference type="EMBL" id="KAA6363348.1"/>
    </source>
</evidence>
<organism evidence="2 3">
    <name type="scientific">Streblomastix strix</name>
    <dbReference type="NCBI Taxonomy" id="222440"/>
    <lineage>
        <taxon>Eukaryota</taxon>
        <taxon>Metamonada</taxon>
        <taxon>Preaxostyla</taxon>
        <taxon>Oxymonadida</taxon>
        <taxon>Streblomastigidae</taxon>
        <taxon>Streblomastix</taxon>
    </lineage>
</organism>
<name>A0A5J4TYY0_9EUKA</name>
<dbReference type="Proteomes" id="UP000324800">
    <property type="component" value="Unassembled WGS sequence"/>
</dbReference>
<evidence type="ECO:0000313" key="3">
    <source>
        <dbReference type="Proteomes" id="UP000324800"/>
    </source>
</evidence>
<dbReference type="EMBL" id="SNRW01023031">
    <property type="protein sequence ID" value="KAA6363348.1"/>
    <property type="molecule type" value="Genomic_DNA"/>
</dbReference>
<evidence type="ECO:0000256" key="1">
    <source>
        <dbReference type="SAM" id="Coils"/>
    </source>
</evidence>
<dbReference type="AlphaFoldDB" id="A0A5J4TYY0"/>
<proteinExistence type="predicted"/>
<keyword evidence="1" id="KW-0175">Coiled coil</keyword>
<comment type="caution">
    <text evidence="2">The sequence shown here is derived from an EMBL/GenBank/DDBJ whole genome shotgun (WGS) entry which is preliminary data.</text>
</comment>
<protein>
    <submittedName>
        <fullName evidence="2">Uncharacterized protein</fullName>
    </submittedName>
</protein>
<gene>
    <name evidence="2" type="ORF">EZS28_041125</name>
</gene>